<dbReference type="Gene3D" id="1.20.1050.10">
    <property type="match status" value="1"/>
</dbReference>
<keyword evidence="3" id="KW-1185">Reference proteome</keyword>
<dbReference type="EMBL" id="CP040819">
    <property type="protein sequence ID" value="QDL94076.1"/>
    <property type="molecule type" value="Genomic_DNA"/>
</dbReference>
<dbReference type="PROSITE" id="PS50404">
    <property type="entry name" value="GST_NTER"/>
    <property type="match status" value="1"/>
</dbReference>
<keyword evidence="2" id="KW-0808">Transferase</keyword>
<dbReference type="Proteomes" id="UP000305888">
    <property type="component" value="Plasmid pD4M1A"/>
</dbReference>
<dbReference type="Gene3D" id="3.40.30.10">
    <property type="entry name" value="Glutaredoxin"/>
    <property type="match status" value="1"/>
</dbReference>
<dbReference type="SUPFAM" id="SSF47616">
    <property type="entry name" value="GST C-terminal domain-like"/>
    <property type="match status" value="1"/>
</dbReference>
<dbReference type="RefSeq" id="WP_138573433.1">
    <property type="nucleotide sequence ID" value="NZ_CP040819.1"/>
</dbReference>
<sequence length="201" mass="21733">MKLYFSPTSPYVRKVIILARETGLEPRIERVAVQPSPVSRPADLAADAPLGKVPALVTEDGAACYDSRVICQYLDTLHDGTPLIPAAAPARFDALRREAMADGLLDAALLARYEIALRPEALRWEAWLSGQMAKITGVLDAMEAEAATAPQDDLGAIAWFCALGYLDFRFADMGWRTGRPTLAAWCALFAERPSVAGTGPD</sequence>
<reference evidence="2 3" key="1">
    <citation type="submission" date="2019-06" db="EMBL/GenBank/DDBJ databases">
        <title>Genome sequence of Rhodobacteraceae bacterium D4M1.</title>
        <authorList>
            <person name="Cao J."/>
        </authorList>
    </citation>
    <scope>NUCLEOTIDE SEQUENCE [LARGE SCALE GENOMIC DNA]</scope>
    <source>
        <strain evidence="2 3">D4M1</strain>
        <plasmid evidence="3">pd4m1a</plasmid>
    </source>
</reference>
<organism evidence="2 3">
    <name type="scientific">Paroceanicella profunda</name>
    <dbReference type="NCBI Taxonomy" id="2579971"/>
    <lineage>
        <taxon>Bacteria</taxon>
        <taxon>Pseudomonadati</taxon>
        <taxon>Pseudomonadota</taxon>
        <taxon>Alphaproteobacteria</taxon>
        <taxon>Rhodobacterales</taxon>
        <taxon>Paracoccaceae</taxon>
        <taxon>Paroceanicella</taxon>
    </lineage>
</organism>
<dbReference type="GO" id="GO:0005737">
    <property type="term" value="C:cytoplasm"/>
    <property type="evidence" value="ECO:0007669"/>
    <property type="project" value="TreeGrafter"/>
</dbReference>
<keyword evidence="2" id="KW-0614">Plasmid</keyword>
<proteinExistence type="predicted"/>
<dbReference type="Pfam" id="PF13409">
    <property type="entry name" value="GST_N_2"/>
    <property type="match status" value="1"/>
</dbReference>
<evidence type="ECO:0000313" key="2">
    <source>
        <dbReference type="EMBL" id="QDL94076.1"/>
    </source>
</evidence>
<dbReference type="OrthoDB" id="9795329at2"/>
<dbReference type="CDD" id="cd03205">
    <property type="entry name" value="GST_C_6"/>
    <property type="match status" value="1"/>
</dbReference>
<evidence type="ECO:0000313" key="3">
    <source>
        <dbReference type="Proteomes" id="UP000305888"/>
    </source>
</evidence>
<evidence type="ECO:0000259" key="1">
    <source>
        <dbReference type="PROSITE" id="PS50404"/>
    </source>
</evidence>
<feature type="domain" description="GST N-terminal" evidence="1">
    <location>
        <begin position="1"/>
        <end position="82"/>
    </location>
</feature>
<dbReference type="AlphaFoldDB" id="A0A5B8FYU4"/>
<dbReference type="PANTHER" id="PTHR43968:SF6">
    <property type="entry name" value="GLUTATHIONE S-TRANSFERASE OMEGA"/>
    <property type="match status" value="1"/>
</dbReference>
<dbReference type="PANTHER" id="PTHR43968">
    <property type="match status" value="1"/>
</dbReference>
<dbReference type="CDD" id="cd03049">
    <property type="entry name" value="GST_N_3"/>
    <property type="match status" value="1"/>
</dbReference>
<dbReference type="InterPro" id="IPR036249">
    <property type="entry name" value="Thioredoxin-like_sf"/>
</dbReference>
<dbReference type="InterPro" id="IPR036282">
    <property type="entry name" value="Glutathione-S-Trfase_C_sf"/>
</dbReference>
<geneLocation type="plasmid" evidence="3">
    <name>pd4m1a</name>
</geneLocation>
<protein>
    <submittedName>
        <fullName evidence="2">Glutathione S-transferase</fullName>
    </submittedName>
</protein>
<dbReference type="GO" id="GO:0016740">
    <property type="term" value="F:transferase activity"/>
    <property type="evidence" value="ECO:0007669"/>
    <property type="project" value="UniProtKB-KW"/>
</dbReference>
<dbReference type="InterPro" id="IPR050983">
    <property type="entry name" value="GST_Omega/HSP26"/>
</dbReference>
<name>A0A5B8FYU4_9RHOB</name>
<dbReference type="SUPFAM" id="SSF52833">
    <property type="entry name" value="Thioredoxin-like"/>
    <property type="match status" value="1"/>
</dbReference>
<dbReference type="KEGG" id="ppru:FDP22_19600"/>
<gene>
    <name evidence="2" type="ORF">FDP22_19600</name>
</gene>
<accession>A0A5B8FYU4</accession>
<dbReference type="Pfam" id="PF13410">
    <property type="entry name" value="GST_C_2"/>
    <property type="match status" value="1"/>
</dbReference>
<dbReference type="InterPro" id="IPR004045">
    <property type="entry name" value="Glutathione_S-Trfase_N"/>
</dbReference>